<proteinExistence type="predicted"/>
<evidence type="ECO:0000256" key="1">
    <source>
        <dbReference type="SAM" id="Coils"/>
    </source>
</evidence>
<dbReference type="Gene3D" id="3.10.20.90">
    <property type="entry name" value="Phosphatidylinositol 3-kinase Catalytic Subunit, Chain A, domain 1"/>
    <property type="match status" value="1"/>
</dbReference>
<evidence type="ECO:0000313" key="5">
    <source>
        <dbReference type="Proteomes" id="UP000835052"/>
    </source>
</evidence>
<dbReference type="PANTHER" id="PTHR46467">
    <property type="entry name" value="TETHER CONTAINING UBX DOMAIN FOR GLUT4"/>
    <property type="match status" value="1"/>
</dbReference>
<accession>A0A8S1HDS6</accession>
<dbReference type="InterPro" id="IPR021569">
    <property type="entry name" value="TUG-UBL1"/>
</dbReference>
<evidence type="ECO:0000313" key="4">
    <source>
        <dbReference type="EMBL" id="CAD6193874.1"/>
    </source>
</evidence>
<dbReference type="GO" id="GO:0012506">
    <property type="term" value="C:vesicle membrane"/>
    <property type="evidence" value="ECO:0007669"/>
    <property type="project" value="TreeGrafter"/>
</dbReference>
<dbReference type="GO" id="GO:0005737">
    <property type="term" value="C:cytoplasm"/>
    <property type="evidence" value="ECO:0007669"/>
    <property type="project" value="TreeGrafter"/>
</dbReference>
<dbReference type="PANTHER" id="PTHR46467:SF1">
    <property type="entry name" value="TETHER CONTAINING UBX DOMAIN FOR GLUT4"/>
    <property type="match status" value="1"/>
</dbReference>
<dbReference type="InterPro" id="IPR059238">
    <property type="entry name" value="UBX1_UBXN9"/>
</dbReference>
<reference evidence="4" key="1">
    <citation type="submission" date="2020-10" db="EMBL/GenBank/DDBJ databases">
        <authorList>
            <person name="Kikuchi T."/>
        </authorList>
    </citation>
    <scope>NUCLEOTIDE SEQUENCE</scope>
    <source>
        <strain evidence="4">NKZ352</strain>
    </source>
</reference>
<dbReference type="GO" id="GO:0006886">
    <property type="term" value="P:intracellular protein transport"/>
    <property type="evidence" value="ECO:0007669"/>
    <property type="project" value="TreeGrafter"/>
</dbReference>
<name>A0A8S1HDS6_9PELO</name>
<dbReference type="GO" id="GO:0005634">
    <property type="term" value="C:nucleus"/>
    <property type="evidence" value="ECO:0007669"/>
    <property type="project" value="TreeGrafter"/>
</dbReference>
<organism evidence="4 5">
    <name type="scientific">Caenorhabditis auriculariae</name>
    <dbReference type="NCBI Taxonomy" id="2777116"/>
    <lineage>
        <taxon>Eukaryota</taxon>
        <taxon>Metazoa</taxon>
        <taxon>Ecdysozoa</taxon>
        <taxon>Nematoda</taxon>
        <taxon>Chromadorea</taxon>
        <taxon>Rhabditida</taxon>
        <taxon>Rhabditina</taxon>
        <taxon>Rhabditomorpha</taxon>
        <taxon>Rhabditoidea</taxon>
        <taxon>Rhabditidae</taxon>
        <taxon>Peloderinae</taxon>
        <taxon>Caenorhabditis</taxon>
    </lineage>
</organism>
<protein>
    <recommendedName>
        <fullName evidence="3">TUG ubiquitin-like domain-containing protein</fullName>
    </recommendedName>
</protein>
<dbReference type="GO" id="GO:0042593">
    <property type="term" value="P:glucose homeostasis"/>
    <property type="evidence" value="ECO:0007669"/>
    <property type="project" value="TreeGrafter"/>
</dbReference>
<feature type="coiled-coil region" evidence="1">
    <location>
        <begin position="164"/>
        <end position="191"/>
    </location>
</feature>
<gene>
    <name evidence="4" type="ORF">CAUJ_LOCUS9793</name>
</gene>
<dbReference type="AlphaFoldDB" id="A0A8S1HDS6"/>
<dbReference type="Pfam" id="PF11470">
    <property type="entry name" value="TUG-UBL1"/>
    <property type="match status" value="1"/>
</dbReference>
<feature type="region of interest" description="Disordered" evidence="2">
    <location>
        <begin position="204"/>
        <end position="252"/>
    </location>
</feature>
<dbReference type="EMBL" id="CAJGYM010000039">
    <property type="protein sequence ID" value="CAD6193874.1"/>
    <property type="molecule type" value="Genomic_DNA"/>
</dbReference>
<feature type="region of interest" description="Disordered" evidence="2">
    <location>
        <begin position="523"/>
        <end position="559"/>
    </location>
</feature>
<evidence type="ECO:0000259" key="3">
    <source>
        <dbReference type="Pfam" id="PF11470"/>
    </source>
</evidence>
<feature type="domain" description="TUG ubiquitin-like" evidence="3">
    <location>
        <begin position="3"/>
        <end position="62"/>
    </location>
</feature>
<keyword evidence="1" id="KW-0175">Coiled coil</keyword>
<evidence type="ECO:0000256" key="2">
    <source>
        <dbReference type="SAM" id="MobiDB-lite"/>
    </source>
</evidence>
<dbReference type="CDD" id="cd16105">
    <property type="entry name" value="Ubl_ASPSCR1_like"/>
    <property type="match status" value="1"/>
</dbReference>
<dbReference type="SUPFAM" id="SSF54236">
    <property type="entry name" value="Ubiquitin-like"/>
    <property type="match status" value="1"/>
</dbReference>
<feature type="compositionally biased region" description="Basic and acidic residues" evidence="2">
    <location>
        <begin position="204"/>
        <end position="228"/>
    </location>
</feature>
<comment type="caution">
    <text evidence="4">The sequence shown here is derived from an EMBL/GenBank/DDBJ whole genome shotgun (WGS) entry which is preliminary data.</text>
</comment>
<sequence length="559" mass="63196">MPKRIQVKVTPGTLLKAVLEESCLKSGFDVSCYELKSHNNKKVDLSLTFRLSGLSNNATLEMVPKLATSPDSLVELTLQHPSGERHQLSIRIDSSLADVLKKFSEKFNEDLASNIGDELPCCVYMNKQYTGLLQLTETTLSSLGITSEKCLIRFIRVRLSPEELDKLEDGIRKEQERKAAMNSTFEKLKIQNIEREQLEKSRLETYEKEAAARSEEEGKKQEKLREETADSTARETALPERSILQEPSHQNPNDWSFDAPIFSQLPSNSRLDGLNLLLERVETCMNANQVDAMVETLANRGRISLAEMVSTSIQNTSETMTKEEKEVTLEPCERKAVLFNKRHETEENTPEIPEDFYEIGVDDIRTMQKDLRKQARQHTNSALVPTSYISSKNRETKLKAYKNCVIRIAMGPLLLQACFRSAEPSSRLSEFLLSCLKDQNKKVQLFFSNMKINPCEKKNFVDLDLAPRSTIIARIDGVNDYPSILSDISHVSSSDADNISSQWLLENSSFPLFVPLIEEEARTTKRPQQYSTDDDSARGNFSGPPAKSALPKWLSTGKK</sequence>
<keyword evidence="5" id="KW-1185">Reference proteome</keyword>
<dbReference type="InterPro" id="IPR029071">
    <property type="entry name" value="Ubiquitin-like_domsf"/>
</dbReference>
<dbReference type="OrthoDB" id="440781at2759"/>
<dbReference type="CDD" id="cd17075">
    <property type="entry name" value="UBX1_UBXN9"/>
    <property type="match status" value="1"/>
</dbReference>
<dbReference type="Proteomes" id="UP000835052">
    <property type="component" value="Unassembled WGS sequence"/>
</dbReference>